<dbReference type="GO" id="GO:0003824">
    <property type="term" value="F:catalytic activity"/>
    <property type="evidence" value="ECO:0007669"/>
    <property type="project" value="InterPro"/>
</dbReference>
<comment type="caution">
    <text evidence="3">The sequence shown here is derived from an EMBL/GenBank/DDBJ whole genome shotgun (WGS) entry which is preliminary data.</text>
</comment>
<feature type="short sequence motif" description="Histidine triad motif" evidence="1">
    <location>
        <begin position="93"/>
        <end position="97"/>
    </location>
</feature>
<accession>A0A0R1M899</accession>
<organism evidence="3 4">
    <name type="scientific">Liquorilactobacillus oeni DSM 19972</name>
    <dbReference type="NCBI Taxonomy" id="1423777"/>
    <lineage>
        <taxon>Bacteria</taxon>
        <taxon>Bacillati</taxon>
        <taxon>Bacillota</taxon>
        <taxon>Bacilli</taxon>
        <taxon>Lactobacillales</taxon>
        <taxon>Lactobacillaceae</taxon>
        <taxon>Liquorilactobacillus</taxon>
    </lineage>
</organism>
<dbReference type="InterPro" id="IPR036265">
    <property type="entry name" value="HIT-like_sf"/>
</dbReference>
<dbReference type="InterPro" id="IPR011146">
    <property type="entry name" value="HIT-like"/>
</dbReference>
<dbReference type="Gene3D" id="3.30.428.10">
    <property type="entry name" value="HIT-like"/>
    <property type="match status" value="1"/>
</dbReference>
<dbReference type="OrthoDB" id="9784774at2"/>
<dbReference type="PATRIC" id="fig|1423777.3.peg.1619"/>
<dbReference type="Pfam" id="PF01230">
    <property type="entry name" value="HIT"/>
    <property type="match status" value="1"/>
</dbReference>
<dbReference type="Proteomes" id="UP000051686">
    <property type="component" value="Unassembled WGS sequence"/>
</dbReference>
<protein>
    <submittedName>
        <fullName evidence="3">HIT family protein</fullName>
    </submittedName>
</protein>
<dbReference type="SUPFAM" id="SSF54197">
    <property type="entry name" value="HIT-like"/>
    <property type="match status" value="1"/>
</dbReference>
<dbReference type="RefSeq" id="WP_057896406.1">
    <property type="nucleotide sequence ID" value="NZ_AZEH01000039.1"/>
</dbReference>
<dbReference type="PROSITE" id="PS51084">
    <property type="entry name" value="HIT_2"/>
    <property type="match status" value="1"/>
</dbReference>
<proteinExistence type="predicted"/>
<dbReference type="AlphaFoldDB" id="A0A0R1M899"/>
<keyword evidence="4" id="KW-1185">Reference proteome</keyword>
<name>A0A0R1M899_9LACO</name>
<sequence length="152" mass="17823">MCLICERIQQIKKGDNRFFVKELATGYVVIGDNQHFKGYTLFLCKKHVTELYCLEPDFKQNFLVEMALVSEAVSHAFKAKKMNIELLGNGNSHLHWHLFPRQDRDLENYGINGKGPVWWYPKEKMFAEDSLVKEQELKEMKSKLLSELNKLI</sequence>
<evidence type="ECO:0000259" key="2">
    <source>
        <dbReference type="PROSITE" id="PS51084"/>
    </source>
</evidence>
<feature type="domain" description="HIT" evidence="2">
    <location>
        <begin position="6"/>
        <end position="108"/>
    </location>
</feature>
<dbReference type="STRING" id="1423777.FD46_GL001568"/>
<gene>
    <name evidence="3" type="ORF">FD46_GL001568</name>
</gene>
<reference evidence="3 4" key="1">
    <citation type="journal article" date="2015" name="Genome Announc.">
        <title>Expanding the biotechnology potential of lactobacilli through comparative genomics of 213 strains and associated genera.</title>
        <authorList>
            <person name="Sun Z."/>
            <person name="Harris H.M."/>
            <person name="McCann A."/>
            <person name="Guo C."/>
            <person name="Argimon S."/>
            <person name="Zhang W."/>
            <person name="Yang X."/>
            <person name="Jeffery I.B."/>
            <person name="Cooney J.C."/>
            <person name="Kagawa T.F."/>
            <person name="Liu W."/>
            <person name="Song Y."/>
            <person name="Salvetti E."/>
            <person name="Wrobel A."/>
            <person name="Rasinkangas P."/>
            <person name="Parkhill J."/>
            <person name="Rea M.C."/>
            <person name="O'Sullivan O."/>
            <person name="Ritari J."/>
            <person name="Douillard F.P."/>
            <person name="Paul Ross R."/>
            <person name="Yang R."/>
            <person name="Briner A.E."/>
            <person name="Felis G.E."/>
            <person name="de Vos W.M."/>
            <person name="Barrangou R."/>
            <person name="Klaenhammer T.R."/>
            <person name="Caufield P.W."/>
            <person name="Cui Y."/>
            <person name="Zhang H."/>
            <person name="O'Toole P.W."/>
        </authorList>
    </citation>
    <scope>NUCLEOTIDE SEQUENCE [LARGE SCALE GENOMIC DNA]</scope>
    <source>
        <strain evidence="3 4">DSM 19972</strain>
    </source>
</reference>
<dbReference type="EMBL" id="AZEH01000039">
    <property type="protein sequence ID" value="KRL04439.1"/>
    <property type="molecule type" value="Genomic_DNA"/>
</dbReference>
<evidence type="ECO:0000313" key="4">
    <source>
        <dbReference type="Proteomes" id="UP000051686"/>
    </source>
</evidence>
<evidence type="ECO:0000256" key="1">
    <source>
        <dbReference type="PROSITE-ProRule" id="PRU00464"/>
    </source>
</evidence>
<evidence type="ECO:0000313" key="3">
    <source>
        <dbReference type="EMBL" id="KRL04439.1"/>
    </source>
</evidence>